<dbReference type="OrthoDB" id="40902at2759"/>
<keyword evidence="5" id="KW-0808">Transferase</keyword>
<feature type="domain" description="Protein kinase" evidence="4">
    <location>
        <begin position="11"/>
        <end position="268"/>
    </location>
</feature>
<reference evidence="5 6" key="1">
    <citation type="journal article" date="2016" name="Mol. Biol. Evol.">
        <title>Comparative Genomics of Early-Diverging Mushroom-Forming Fungi Provides Insights into the Origins of Lignocellulose Decay Capabilities.</title>
        <authorList>
            <person name="Nagy L.G."/>
            <person name="Riley R."/>
            <person name="Tritt A."/>
            <person name="Adam C."/>
            <person name="Daum C."/>
            <person name="Floudas D."/>
            <person name="Sun H."/>
            <person name="Yadav J.S."/>
            <person name="Pangilinan J."/>
            <person name="Larsson K.H."/>
            <person name="Matsuura K."/>
            <person name="Barry K."/>
            <person name="Labutti K."/>
            <person name="Kuo R."/>
            <person name="Ohm R.A."/>
            <person name="Bhattacharya S.S."/>
            <person name="Shirouzu T."/>
            <person name="Yoshinaga Y."/>
            <person name="Martin F.M."/>
            <person name="Grigoriev I.V."/>
            <person name="Hibbett D.S."/>
        </authorList>
    </citation>
    <scope>NUCLEOTIDE SEQUENCE [LARGE SCALE GENOMIC DNA]</scope>
    <source>
        <strain evidence="5 6">93-53</strain>
    </source>
</reference>
<dbReference type="InterPro" id="IPR000719">
    <property type="entry name" value="Prot_kinase_dom"/>
</dbReference>
<dbReference type="PROSITE" id="PS50011">
    <property type="entry name" value="PROTEIN_KINASE_DOM"/>
    <property type="match status" value="1"/>
</dbReference>
<evidence type="ECO:0000313" key="5">
    <source>
        <dbReference type="EMBL" id="KZT00692.1"/>
    </source>
</evidence>
<dbReference type="Proteomes" id="UP000076871">
    <property type="component" value="Unassembled WGS sequence"/>
</dbReference>
<dbReference type="SMART" id="SM00220">
    <property type="entry name" value="S_TKc"/>
    <property type="match status" value="1"/>
</dbReference>
<evidence type="ECO:0000256" key="1">
    <source>
        <dbReference type="ARBA" id="ARBA00022741"/>
    </source>
</evidence>
<dbReference type="GO" id="GO:0004672">
    <property type="term" value="F:protein kinase activity"/>
    <property type="evidence" value="ECO:0007669"/>
    <property type="project" value="InterPro"/>
</dbReference>
<feature type="binding site" evidence="3">
    <location>
        <position position="40"/>
    </location>
    <ligand>
        <name>ATP</name>
        <dbReference type="ChEBI" id="CHEBI:30616"/>
    </ligand>
</feature>
<sequence length="353" mass="39687">MVQPATVPCQYRTGKTLGSGTYAIVKEAVHIKTGKYYACKVINKKLMEGREYMVRNEIAVLKKISKGHRNIVTLHDYFETAHNLYLIFDLCTGGELFDRICAKGNYYEADAAELIRTILGAVKYLHDCEIPVDLKPENLIFRTKAEDADVMIADFGLSRIMDDNLLTEVCGTPGYMAPEIFKKTGHGKPVDIWAMGVITYFLLCGYTPFDRETQQQEMEAILAGDYKFEPAEYWANVSETAKDFVSSCLTIDPGSRPTAEEALQHGWLASKEPHYVPDPENPDGGMTDLLPHVKKHFDARKTFRKAVFSMVAIIRMSTLAHQHGLHVGGQNLSELLEESEKVRCTSTHSYFAL</sequence>
<dbReference type="RefSeq" id="XP_040758432.1">
    <property type="nucleotide sequence ID" value="XM_040905194.1"/>
</dbReference>
<gene>
    <name evidence="5" type="ORF">LAESUDRAFT_665482</name>
</gene>
<evidence type="ECO:0000256" key="2">
    <source>
        <dbReference type="ARBA" id="ARBA00022840"/>
    </source>
</evidence>
<proteinExistence type="predicted"/>
<dbReference type="PROSITE" id="PS00107">
    <property type="entry name" value="PROTEIN_KINASE_ATP"/>
    <property type="match status" value="1"/>
</dbReference>
<name>A0A165BBS7_9APHY</name>
<dbReference type="GeneID" id="63822224"/>
<keyword evidence="5" id="KW-0418">Kinase</keyword>
<evidence type="ECO:0000256" key="3">
    <source>
        <dbReference type="PROSITE-ProRule" id="PRU10141"/>
    </source>
</evidence>
<accession>A0A165BBS7</accession>
<dbReference type="GO" id="GO:0005524">
    <property type="term" value="F:ATP binding"/>
    <property type="evidence" value="ECO:0007669"/>
    <property type="project" value="UniProtKB-UniRule"/>
</dbReference>
<dbReference type="AlphaFoldDB" id="A0A165BBS7"/>
<dbReference type="InParanoid" id="A0A165BBS7"/>
<dbReference type="InterPro" id="IPR011009">
    <property type="entry name" value="Kinase-like_dom_sf"/>
</dbReference>
<dbReference type="FunFam" id="3.30.200.20:FF:000153">
    <property type="entry name" value="Calcium/calmodulin-dependent protein kinase type I"/>
    <property type="match status" value="1"/>
</dbReference>
<keyword evidence="2 3" id="KW-0067">ATP-binding</keyword>
<dbReference type="Gene3D" id="3.30.200.20">
    <property type="entry name" value="Phosphorylase Kinase, domain 1"/>
    <property type="match status" value="1"/>
</dbReference>
<dbReference type="CDD" id="cd05117">
    <property type="entry name" value="STKc_CAMK"/>
    <property type="match status" value="1"/>
</dbReference>
<dbReference type="InterPro" id="IPR017441">
    <property type="entry name" value="Protein_kinase_ATP_BS"/>
</dbReference>
<keyword evidence="6" id="KW-1185">Reference proteome</keyword>
<dbReference type="STRING" id="1314785.A0A165BBS7"/>
<dbReference type="FunFam" id="1.10.510.10:FF:000571">
    <property type="entry name" value="Maternal embryonic leucine zipper kinase"/>
    <property type="match status" value="1"/>
</dbReference>
<dbReference type="SUPFAM" id="SSF56112">
    <property type="entry name" value="Protein kinase-like (PK-like)"/>
    <property type="match status" value="1"/>
</dbReference>
<organism evidence="5 6">
    <name type="scientific">Laetiporus sulphureus 93-53</name>
    <dbReference type="NCBI Taxonomy" id="1314785"/>
    <lineage>
        <taxon>Eukaryota</taxon>
        <taxon>Fungi</taxon>
        <taxon>Dikarya</taxon>
        <taxon>Basidiomycota</taxon>
        <taxon>Agaricomycotina</taxon>
        <taxon>Agaricomycetes</taxon>
        <taxon>Polyporales</taxon>
        <taxon>Laetiporus</taxon>
    </lineage>
</organism>
<dbReference type="FunCoup" id="A0A165BBS7">
    <property type="interactions" value="209"/>
</dbReference>
<dbReference type="PANTHER" id="PTHR24347">
    <property type="entry name" value="SERINE/THREONINE-PROTEIN KINASE"/>
    <property type="match status" value="1"/>
</dbReference>
<dbReference type="Gene3D" id="1.10.510.10">
    <property type="entry name" value="Transferase(Phosphotransferase) domain 1"/>
    <property type="match status" value="1"/>
</dbReference>
<keyword evidence="1 3" id="KW-0547">Nucleotide-binding</keyword>
<protein>
    <submittedName>
        <fullName evidence="5">Pkinase-domain-containing protein</fullName>
    </submittedName>
</protein>
<evidence type="ECO:0000313" key="6">
    <source>
        <dbReference type="Proteomes" id="UP000076871"/>
    </source>
</evidence>
<dbReference type="Pfam" id="PF00069">
    <property type="entry name" value="Pkinase"/>
    <property type="match status" value="1"/>
</dbReference>
<evidence type="ECO:0000259" key="4">
    <source>
        <dbReference type="PROSITE" id="PS50011"/>
    </source>
</evidence>
<dbReference type="EMBL" id="KV427679">
    <property type="protein sequence ID" value="KZT00692.1"/>
    <property type="molecule type" value="Genomic_DNA"/>
</dbReference>